<name>A0A2J8KAQ2_PANTR</name>
<protein>
    <submittedName>
        <fullName evidence="2">MCM2 isoform 5</fullName>
    </submittedName>
</protein>
<dbReference type="InterPro" id="IPR008045">
    <property type="entry name" value="MCM2"/>
</dbReference>
<dbReference type="GO" id="GO:0003677">
    <property type="term" value="F:DNA binding"/>
    <property type="evidence" value="ECO:0007669"/>
    <property type="project" value="InterPro"/>
</dbReference>
<proteinExistence type="predicted"/>
<dbReference type="GO" id="GO:0005524">
    <property type="term" value="F:ATP binding"/>
    <property type="evidence" value="ECO:0007669"/>
    <property type="project" value="InterPro"/>
</dbReference>
<dbReference type="GO" id="GO:0042555">
    <property type="term" value="C:MCM complex"/>
    <property type="evidence" value="ECO:0007669"/>
    <property type="project" value="InterPro"/>
</dbReference>
<feature type="non-terminal residue" evidence="2">
    <location>
        <position position="1"/>
    </location>
</feature>
<dbReference type="AlphaFoldDB" id="A0A2J8KAQ2"/>
<dbReference type="GO" id="GO:0006270">
    <property type="term" value="P:DNA replication initiation"/>
    <property type="evidence" value="ECO:0007669"/>
    <property type="project" value="InterPro"/>
</dbReference>
<comment type="caution">
    <text evidence="2">The sequence shown here is derived from an EMBL/GenBank/DDBJ whole genome shotgun (WGS) entry which is preliminary data.</text>
</comment>
<dbReference type="GO" id="GO:0005634">
    <property type="term" value="C:nucleus"/>
    <property type="evidence" value="ECO:0007669"/>
    <property type="project" value="InterPro"/>
</dbReference>
<dbReference type="Proteomes" id="UP000236370">
    <property type="component" value="Unassembled WGS sequence"/>
</dbReference>
<dbReference type="Pfam" id="PF12619">
    <property type="entry name" value="MCM2_N"/>
    <property type="match status" value="1"/>
</dbReference>
<dbReference type="EMBL" id="NBAG03000380">
    <property type="protein sequence ID" value="PNI32090.1"/>
    <property type="molecule type" value="Genomic_DNA"/>
</dbReference>
<feature type="region of interest" description="Disordered" evidence="1">
    <location>
        <begin position="1"/>
        <end position="23"/>
    </location>
</feature>
<sequence length="90" mass="10139">LGTEGPLEEEEDGEELIGDGMERDYRAIPELDAYEAEGLALDDEDVEELTASQREAAERAMRQRDREAGRGLGRMRRGLLYGVSCLPRQR</sequence>
<accession>A0A2J8KAQ2</accession>
<evidence type="ECO:0000256" key="1">
    <source>
        <dbReference type="SAM" id="MobiDB-lite"/>
    </source>
</evidence>
<evidence type="ECO:0000313" key="3">
    <source>
        <dbReference type="Proteomes" id="UP000236370"/>
    </source>
</evidence>
<reference evidence="2 3" key="1">
    <citation type="submission" date="2017-12" db="EMBL/GenBank/DDBJ databases">
        <title>High-resolution comparative analysis of great ape genomes.</title>
        <authorList>
            <person name="Pollen A."/>
            <person name="Hastie A."/>
            <person name="Hormozdiari F."/>
            <person name="Dougherty M."/>
            <person name="Liu R."/>
            <person name="Chaisson M."/>
            <person name="Hoppe E."/>
            <person name="Hill C."/>
            <person name="Pang A."/>
            <person name="Hillier L."/>
            <person name="Baker C."/>
            <person name="Armstrong J."/>
            <person name="Shendure J."/>
            <person name="Paten B."/>
            <person name="Wilson R."/>
            <person name="Chao H."/>
            <person name="Schneider V."/>
            <person name="Ventura M."/>
            <person name="Kronenberg Z."/>
            <person name="Murali S."/>
            <person name="Gordon D."/>
            <person name="Cantsilieris S."/>
            <person name="Munson K."/>
            <person name="Nelson B."/>
            <person name="Raja A."/>
            <person name="Underwood J."/>
            <person name="Diekhans M."/>
            <person name="Fiddes I."/>
            <person name="Haussler D."/>
            <person name="Eichler E."/>
        </authorList>
    </citation>
    <scope>NUCLEOTIDE SEQUENCE [LARGE SCALE GENOMIC DNA]</scope>
    <source>
        <strain evidence="2">Yerkes chimp pedigree #C0471</strain>
    </source>
</reference>
<gene>
    <name evidence="2" type="ORF">CK820_G0040078</name>
</gene>
<organism evidence="2 3">
    <name type="scientific">Pan troglodytes</name>
    <name type="common">Chimpanzee</name>
    <dbReference type="NCBI Taxonomy" id="9598"/>
    <lineage>
        <taxon>Eukaryota</taxon>
        <taxon>Metazoa</taxon>
        <taxon>Chordata</taxon>
        <taxon>Craniata</taxon>
        <taxon>Vertebrata</taxon>
        <taxon>Euteleostomi</taxon>
        <taxon>Mammalia</taxon>
        <taxon>Eutheria</taxon>
        <taxon>Euarchontoglires</taxon>
        <taxon>Primates</taxon>
        <taxon>Haplorrhini</taxon>
        <taxon>Catarrhini</taxon>
        <taxon>Hominidae</taxon>
        <taxon>Pan</taxon>
    </lineage>
</organism>
<feature type="compositionally biased region" description="Acidic residues" evidence="1">
    <location>
        <begin position="1"/>
        <end position="17"/>
    </location>
</feature>
<evidence type="ECO:0000313" key="2">
    <source>
        <dbReference type="EMBL" id="PNI32090.1"/>
    </source>
</evidence>